<keyword evidence="1" id="KW-0472">Membrane</keyword>
<keyword evidence="1" id="KW-1133">Transmembrane helix</keyword>
<sequence>MDMKILSGIVFFLLCSPILLVFFFMIKKSRTTNEKEHAINKSVLDVIPIAYYDTSVDAYKMKNGEYMDFFKINTKDIYSLSENERILYDLTFTKLYRTYPDDLKFITLNFPTNTRKQQEYWKHKIELTTNPFLKKQQEEKLFQLEWLQRNSTKREFYLCYYAADKDALKKASSDILAIMGTGRDGLLEILSPTKKHSILFKIANKCSQIFTTETR</sequence>
<dbReference type="RefSeq" id="WP_055159284.1">
    <property type="nucleotide sequence ID" value="NZ_CAUBVW010000036.1"/>
</dbReference>
<accession>A0A174DX69</accession>
<evidence type="ECO:0000313" key="3">
    <source>
        <dbReference type="Proteomes" id="UP000095787"/>
    </source>
</evidence>
<gene>
    <name evidence="2" type="ORF">ERS852456_02136</name>
</gene>
<feature type="transmembrane region" description="Helical" evidence="1">
    <location>
        <begin position="6"/>
        <end position="26"/>
    </location>
</feature>
<evidence type="ECO:0000256" key="1">
    <source>
        <dbReference type="SAM" id="Phobius"/>
    </source>
</evidence>
<dbReference type="Proteomes" id="UP000095787">
    <property type="component" value="Unassembled WGS sequence"/>
</dbReference>
<dbReference type="AlphaFoldDB" id="A0A174DX69"/>
<keyword evidence="1" id="KW-0812">Transmembrane</keyword>
<reference evidence="2 3" key="1">
    <citation type="submission" date="2015-09" db="EMBL/GenBank/DDBJ databases">
        <authorList>
            <consortium name="Pathogen Informatics"/>
        </authorList>
    </citation>
    <scope>NUCLEOTIDE SEQUENCE [LARGE SCALE GENOMIC DNA]</scope>
    <source>
        <strain evidence="2 3">2789STDY5834841</strain>
    </source>
</reference>
<evidence type="ECO:0000313" key="2">
    <source>
        <dbReference type="EMBL" id="CUO28859.1"/>
    </source>
</evidence>
<protein>
    <submittedName>
        <fullName evidence="2">Uncharacterized protein</fullName>
    </submittedName>
</protein>
<name>A0A174DX69_9FIRM</name>
<dbReference type="EMBL" id="CYZO01000029">
    <property type="protein sequence ID" value="CUO28859.1"/>
    <property type="molecule type" value="Genomic_DNA"/>
</dbReference>
<organism evidence="2 3">
    <name type="scientific">[Ruminococcus] torques</name>
    <dbReference type="NCBI Taxonomy" id="33039"/>
    <lineage>
        <taxon>Bacteria</taxon>
        <taxon>Bacillati</taxon>
        <taxon>Bacillota</taxon>
        <taxon>Clostridia</taxon>
        <taxon>Lachnospirales</taxon>
        <taxon>Lachnospiraceae</taxon>
        <taxon>Mediterraneibacter</taxon>
    </lineage>
</organism>
<proteinExistence type="predicted"/>